<feature type="transmembrane region" description="Helical" evidence="1">
    <location>
        <begin position="65"/>
        <end position="90"/>
    </location>
</feature>
<protein>
    <recommendedName>
        <fullName evidence="4">O-antigen ligase domain-containing protein</fullName>
    </recommendedName>
</protein>
<keyword evidence="1" id="KW-0472">Membrane</keyword>
<dbReference type="Proteomes" id="UP000244937">
    <property type="component" value="Chromosome"/>
</dbReference>
<dbReference type="EMBL" id="CP029187">
    <property type="protein sequence ID" value="AWI25071.1"/>
    <property type="molecule type" value="Genomic_DNA"/>
</dbReference>
<feature type="transmembrane region" description="Helical" evidence="1">
    <location>
        <begin position="12"/>
        <end position="29"/>
    </location>
</feature>
<evidence type="ECO:0000256" key="1">
    <source>
        <dbReference type="SAM" id="Phobius"/>
    </source>
</evidence>
<dbReference type="AlphaFoldDB" id="A0A2S1SFD0"/>
<accession>A0A2S1SFD0</accession>
<feature type="transmembrane region" description="Helical" evidence="1">
    <location>
        <begin position="102"/>
        <end position="120"/>
    </location>
</feature>
<dbReference type="KEGG" id="fpal:HYN49_03720"/>
<organism evidence="2 3">
    <name type="scientific">Flavobacterium pallidum</name>
    <dbReference type="NCBI Taxonomy" id="2172098"/>
    <lineage>
        <taxon>Bacteria</taxon>
        <taxon>Pseudomonadati</taxon>
        <taxon>Bacteroidota</taxon>
        <taxon>Flavobacteriia</taxon>
        <taxon>Flavobacteriales</taxon>
        <taxon>Flavobacteriaceae</taxon>
        <taxon>Flavobacterium</taxon>
    </lineage>
</organism>
<evidence type="ECO:0000313" key="2">
    <source>
        <dbReference type="EMBL" id="AWI25071.1"/>
    </source>
</evidence>
<feature type="transmembrane region" description="Helical" evidence="1">
    <location>
        <begin position="173"/>
        <end position="194"/>
    </location>
</feature>
<feature type="transmembrane region" description="Helical" evidence="1">
    <location>
        <begin position="325"/>
        <end position="346"/>
    </location>
</feature>
<evidence type="ECO:0000313" key="3">
    <source>
        <dbReference type="Proteomes" id="UP000244937"/>
    </source>
</evidence>
<name>A0A2S1SFD0_9FLAO</name>
<gene>
    <name evidence="2" type="ORF">HYN49_03720</name>
</gene>
<keyword evidence="1" id="KW-0812">Transmembrane</keyword>
<feature type="transmembrane region" description="Helical" evidence="1">
    <location>
        <begin position="132"/>
        <end position="161"/>
    </location>
</feature>
<sequence length="375" mass="43453">MRNRYSVQISKLILVFSVIMLIALFSSFFRDFRAYNFFRDVAYLLKPILGLLVGYNFCKSVGKQAIITIIYSGVALAAIHIATVGFYYVVFGIRNINELRQYGGYFDDYEIYILVLLLFYKKFDIGLKQTTVYLFIAVIACSSFLYLARTNIIQFLILVLAMKGHLRMTKRSLGILGAFIIISSLSYTAIYYSYPQRNAQGLEAFFYKIKIAPIEAFKTHINENDWKEFNDNYRSFENIITVKQVTGHGWFTIIFGEGMGSTIDIGREMWTNDGEYIRYVPALHNSYMTIFLKSGLLGVLLLIYSMRLVYKHPKANSDIIRNINYLLVGSAVFLILSNWVFMGFYLKLDNKSIFIGFLLCYKELLLKEQEQYENT</sequence>
<keyword evidence="3" id="KW-1185">Reference proteome</keyword>
<evidence type="ECO:0008006" key="4">
    <source>
        <dbReference type="Google" id="ProtNLM"/>
    </source>
</evidence>
<proteinExistence type="predicted"/>
<feature type="transmembrane region" description="Helical" evidence="1">
    <location>
        <begin position="287"/>
        <end position="305"/>
    </location>
</feature>
<reference evidence="2 3" key="1">
    <citation type="submission" date="2018-05" db="EMBL/GenBank/DDBJ databases">
        <title>Genome sequencing of Flavobacterium sp. HYN0049.</title>
        <authorList>
            <person name="Yi H."/>
            <person name="Baek C."/>
        </authorList>
    </citation>
    <scope>NUCLEOTIDE SEQUENCE [LARGE SCALE GENOMIC DNA]</scope>
    <source>
        <strain evidence="2 3">HYN0049</strain>
    </source>
</reference>
<keyword evidence="1" id="KW-1133">Transmembrane helix</keyword>